<comment type="caution">
    <text evidence="1">The sequence shown here is derived from an EMBL/GenBank/DDBJ whole genome shotgun (WGS) entry which is preliminary data.</text>
</comment>
<keyword evidence="2" id="KW-1185">Reference proteome</keyword>
<proteinExistence type="predicted"/>
<sequence>SPESQCNFGDITSPCDCDTENTRPTRVLTQMDDGQNLLDSGHPKVTICISNSQQSFIPYICDSPTFDHQGDDHYQLNDFLSHHNNNNRYMKDAGGGYIDTMSPVDYTTFTQQPYNHVDCSCGLSNGNIP</sequence>
<dbReference type="EMBL" id="CAXITT010000464">
    <property type="protein sequence ID" value="CAL1541991.1"/>
    <property type="molecule type" value="Genomic_DNA"/>
</dbReference>
<evidence type="ECO:0000313" key="2">
    <source>
        <dbReference type="Proteomes" id="UP001497497"/>
    </source>
</evidence>
<evidence type="ECO:0000313" key="1">
    <source>
        <dbReference type="EMBL" id="CAL1541991.1"/>
    </source>
</evidence>
<name>A0AAV2I849_LYMST</name>
<dbReference type="AlphaFoldDB" id="A0AAV2I849"/>
<protein>
    <submittedName>
        <fullName evidence="1">Uncharacterized protein</fullName>
    </submittedName>
</protein>
<organism evidence="1 2">
    <name type="scientific">Lymnaea stagnalis</name>
    <name type="common">Great pond snail</name>
    <name type="synonym">Helix stagnalis</name>
    <dbReference type="NCBI Taxonomy" id="6523"/>
    <lineage>
        <taxon>Eukaryota</taxon>
        <taxon>Metazoa</taxon>
        <taxon>Spiralia</taxon>
        <taxon>Lophotrochozoa</taxon>
        <taxon>Mollusca</taxon>
        <taxon>Gastropoda</taxon>
        <taxon>Heterobranchia</taxon>
        <taxon>Euthyneura</taxon>
        <taxon>Panpulmonata</taxon>
        <taxon>Hygrophila</taxon>
        <taxon>Lymnaeoidea</taxon>
        <taxon>Lymnaeidae</taxon>
        <taxon>Lymnaea</taxon>
    </lineage>
</organism>
<gene>
    <name evidence="1" type="ORF">GSLYS_00015597001</name>
</gene>
<feature type="non-terminal residue" evidence="1">
    <location>
        <position position="129"/>
    </location>
</feature>
<dbReference type="Proteomes" id="UP001497497">
    <property type="component" value="Unassembled WGS sequence"/>
</dbReference>
<accession>A0AAV2I849</accession>
<reference evidence="1 2" key="1">
    <citation type="submission" date="2024-04" db="EMBL/GenBank/DDBJ databases">
        <authorList>
            <consortium name="Genoscope - CEA"/>
            <person name="William W."/>
        </authorList>
    </citation>
    <scope>NUCLEOTIDE SEQUENCE [LARGE SCALE GENOMIC DNA]</scope>
</reference>
<feature type="non-terminal residue" evidence="1">
    <location>
        <position position="1"/>
    </location>
</feature>